<comment type="pathway">
    <text evidence="1">Protein modification; protein ubiquitination.</text>
</comment>
<dbReference type="InterPro" id="IPR011333">
    <property type="entry name" value="SKP1/BTB/POZ_sf"/>
</dbReference>
<dbReference type="Pfam" id="PF00651">
    <property type="entry name" value="BTB"/>
    <property type="match status" value="1"/>
</dbReference>
<dbReference type="SMART" id="SM00225">
    <property type="entry name" value="BTB"/>
    <property type="match status" value="1"/>
</dbReference>
<evidence type="ECO:0000259" key="4">
    <source>
        <dbReference type="PROSITE" id="PS50144"/>
    </source>
</evidence>
<dbReference type="InterPro" id="IPR056423">
    <property type="entry name" value="BACK_BPM_SPOP"/>
</dbReference>
<comment type="caution">
    <text evidence="5">The sequence shown here is derived from an EMBL/GenBank/DDBJ whole genome shotgun (WGS) entry which is preliminary data.</text>
</comment>
<evidence type="ECO:0000313" key="6">
    <source>
        <dbReference type="Proteomes" id="UP001164776"/>
    </source>
</evidence>
<dbReference type="Pfam" id="PF24570">
    <property type="entry name" value="BACK_BPM_SPOP"/>
    <property type="match status" value="1"/>
</dbReference>
<dbReference type="GO" id="GO:0016567">
    <property type="term" value="P:protein ubiquitination"/>
    <property type="evidence" value="ECO:0007669"/>
    <property type="project" value="InterPro"/>
</dbReference>
<dbReference type="EMBL" id="MU629465">
    <property type="protein sequence ID" value="KAJ1256862.1"/>
    <property type="molecule type" value="Genomic_DNA"/>
</dbReference>
<evidence type="ECO:0000256" key="1">
    <source>
        <dbReference type="ARBA" id="ARBA00004906"/>
    </source>
</evidence>
<dbReference type="InterPro" id="IPR000210">
    <property type="entry name" value="BTB/POZ_dom"/>
</dbReference>
<dbReference type="InterPro" id="IPR002083">
    <property type="entry name" value="MATH/TRAF_dom"/>
</dbReference>
<evidence type="ECO:0000256" key="2">
    <source>
        <dbReference type="ARBA" id="ARBA00010846"/>
    </source>
</evidence>
<reference evidence="5 6" key="1">
    <citation type="submission" date="2022-10" db="EMBL/GenBank/DDBJ databases">
        <title>WGS assembly of Paspalum vaginatum 540-79.</title>
        <authorList>
            <person name="Sun G."/>
            <person name="Wase N."/>
            <person name="Shu S."/>
            <person name="Jenkins J."/>
            <person name="Zhou B."/>
            <person name="Torres-Rodriguez J."/>
            <person name="Chen C."/>
            <person name="Sandor L."/>
            <person name="Plott C."/>
            <person name="Yoshinga Y."/>
            <person name="Daum C."/>
            <person name="Qi P."/>
            <person name="Barry K."/>
            <person name="Lipzen A."/>
            <person name="Berry L."/>
            <person name="Pedersen C."/>
            <person name="Gottilla T."/>
            <person name="Foltz A."/>
            <person name="Yu H."/>
            <person name="O'Malley R."/>
            <person name="Zhang C."/>
            <person name="Devos K."/>
            <person name="Sigmon B."/>
            <person name="Yu B."/>
            <person name="Obata T."/>
            <person name="Schmutz J."/>
            <person name="Schnable J."/>
        </authorList>
    </citation>
    <scope>NUCLEOTIDE SEQUENCE [LARGE SCALE GENOMIC DNA]</scope>
    <source>
        <strain evidence="6">cv. 540-79</strain>
    </source>
</reference>
<evidence type="ECO:0000313" key="5">
    <source>
        <dbReference type="EMBL" id="KAJ1256862.1"/>
    </source>
</evidence>
<dbReference type="AlphaFoldDB" id="A0A9W7XDX9"/>
<dbReference type="CDD" id="cd00121">
    <property type="entry name" value="MATH"/>
    <property type="match status" value="1"/>
</dbReference>
<accession>A0A9W7XDX9</accession>
<dbReference type="PANTHER" id="PTHR26379">
    <property type="entry name" value="BTB/POZ AND MATH DOMAIN-CONTAINING PROTEIN 1"/>
    <property type="match status" value="1"/>
</dbReference>
<evidence type="ECO:0000259" key="3">
    <source>
        <dbReference type="PROSITE" id="PS50097"/>
    </source>
</evidence>
<dbReference type="PROSITE" id="PS50097">
    <property type="entry name" value="BTB"/>
    <property type="match status" value="1"/>
</dbReference>
<name>A0A9W7XDX9_9POAL</name>
<protein>
    <recommendedName>
        <fullName evidence="7">BTB domain-containing protein</fullName>
    </recommendedName>
</protein>
<organism evidence="5 6">
    <name type="scientific">Paspalum vaginatum</name>
    <name type="common">seashore paspalum</name>
    <dbReference type="NCBI Taxonomy" id="158149"/>
    <lineage>
        <taxon>Eukaryota</taxon>
        <taxon>Viridiplantae</taxon>
        <taxon>Streptophyta</taxon>
        <taxon>Embryophyta</taxon>
        <taxon>Tracheophyta</taxon>
        <taxon>Spermatophyta</taxon>
        <taxon>Magnoliopsida</taxon>
        <taxon>Liliopsida</taxon>
        <taxon>Poales</taxon>
        <taxon>Poaceae</taxon>
        <taxon>PACMAD clade</taxon>
        <taxon>Panicoideae</taxon>
        <taxon>Andropogonodae</taxon>
        <taxon>Paspaleae</taxon>
        <taxon>Paspalinae</taxon>
        <taxon>Paspalum</taxon>
    </lineage>
</organism>
<dbReference type="OrthoDB" id="6359816at2759"/>
<dbReference type="Proteomes" id="UP001164776">
    <property type="component" value="Unassembled WGS sequence"/>
</dbReference>
<comment type="similarity">
    <text evidence="2">Belongs to the Tdpoz family.</text>
</comment>
<keyword evidence="6" id="KW-1185">Reference proteome</keyword>
<dbReference type="SUPFAM" id="SSF49599">
    <property type="entry name" value="TRAF domain-like"/>
    <property type="match status" value="1"/>
</dbReference>
<gene>
    <name evidence="5" type="ORF">BS78_K288500</name>
</gene>
<feature type="domain" description="BTB" evidence="3">
    <location>
        <begin position="185"/>
        <end position="256"/>
    </location>
</feature>
<sequence>MATSPPVASATAASAAIGGTANTPIPQTIFVSHVLRIDGFSGTKDLGVGESIKSSTFLVGGHAWYVRCYPCGEDEDSTGCVSLYLCLLDHPAVIVRFEMALLNLAGETISSTQSFCAFSAANESCGLSFLRGMQPRSSPLLADGFHVRCDIAVVDGITTMTRPSDLHRHQHRHLGADLISTLVGVDVAFEVGREVSAAHKCVLAARSTGFMAELLGPAGAGKKENTVTRVRVDDMEPGVFKALLHFIYIDTLPEADVGGGDKVAMAQSLLRLKLICADMLCGYVDASTAVATLQLADKHGCPRLKEACIKFLNEVLAKVVAS</sequence>
<proteinExistence type="inferred from homology"/>
<dbReference type="PROSITE" id="PS50144">
    <property type="entry name" value="MATH"/>
    <property type="match status" value="1"/>
</dbReference>
<dbReference type="Gene3D" id="3.30.710.10">
    <property type="entry name" value="Potassium Channel Kv1.1, Chain A"/>
    <property type="match status" value="1"/>
</dbReference>
<dbReference type="InterPro" id="IPR045005">
    <property type="entry name" value="BPM1-6"/>
</dbReference>
<dbReference type="Pfam" id="PF22486">
    <property type="entry name" value="MATH_2"/>
    <property type="match status" value="1"/>
</dbReference>
<dbReference type="SUPFAM" id="SSF54695">
    <property type="entry name" value="POZ domain"/>
    <property type="match status" value="1"/>
</dbReference>
<dbReference type="InterPro" id="IPR008974">
    <property type="entry name" value="TRAF-like"/>
</dbReference>
<dbReference type="PANTHER" id="PTHR26379:SF483">
    <property type="entry name" value="OS11G0619800 PROTEIN"/>
    <property type="match status" value="1"/>
</dbReference>
<feature type="domain" description="MATH" evidence="4">
    <location>
        <begin position="30"/>
        <end position="151"/>
    </location>
</feature>
<dbReference type="Gene3D" id="2.60.210.10">
    <property type="entry name" value="Apoptosis, Tumor Necrosis Factor Receptor Associated Protein 2, Chain A"/>
    <property type="match status" value="1"/>
</dbReference>
<evidence type="ECO:0008006" key="7">
    <source>
        <dbReference type="Google" id="ProtNLM"/>
    </source>
</evidence>